<evidence type="ECO:0000256" key="5">
    <source>
        <dbReference type="ARBA" id="ARBA00022801"/>
    </source>
</evidence>
<gene>
    <name evidence="11" type="ORF">AB0301_11720</name>
</gene>
<sequence length="862" mass="91067">MPQKNRTAKGVLGGLLGLIGLSAVAGILVTATVTPALAVAGAAGSQALDLFENLPSYLKPDAPMEPSKFYAIGYDGQPVQMATFFDQNRTQVEFDQISPIMYAAILSSEDKGYYEHGGVNLGATAKALIDNVRGTSSRGASTISQQYVKNVLVQQCEQKVLPGDKNYADKTAQCWLDATNARGTDGIERKLQEMRYAIQIEKDYSKNEILLGYLNIASFGGTVYGIEAAANYYFSASASNLTIAQAATLAGIVQNPNRYRIDKEGGSATDDAGNAVNSKEDGYSLTKVRRDYVINRMYADGKITEAQHAAALEEPIVPALNTPAQGCAAAQNNAYFCKYVESVVRNDPAFGESAEERVKALQRDGLDIYTSLDLRIQDPAVAALKDRVPANYDNQYFGGAGVTIEPATGRILAITQNTTFKETPTDDQAFSSLVYAADYAHGGSAGFPVGSTYKLFTLIDWLETGRSVNESINGRHQTLQMNVCDGQTQPVDTSEVNNFNNNPGYYGTPMRFTKDSLNSGYFAMASKLEICDINAVADRMGVTTWDPDNQKVAKTTDTNLPYNVLGDKYIAPLDMAGAYATVANKGVYCEPKAIDRVVNQKGEEQPIPETSCSQVISPEVAATAAYALQGVMDSGGTGQNANPFDGTPLIGKTGSHQTYATMMIEASTKAASAVYIGRTEGDANIWNEWYNDNQLQNIRYAVARDMQAAANAVLGGGDEFPPPDNNLTRRVLVDLPSVVGQSVADATATLEGAGFSVNVGAPVDSDAAEGIVAAQDPGAGQTSSGATVTISPSNGQGATVPDVAGQGLADAVEALKAAGFTSVTPHASCSAGDDDDKKTVTSTTPAAGTATKKSTAVTVKCS</sequence>
<dbReference type="PROSITE" id="PS51178">
    <property type="entry name" value="PASTA"/>
    <property type="match status" value="2"/>
</dbReference>
<comment type="catalytic activity">
    <reaction evidence="8">
        <text>[GlcNAc-(1-&gt;4)-Mur2Ac(oyl-L-Ala-gamma-D-Glu-L-Lys-D-Ala-D-Ala)](n)-di-trans,octa-cis-undecaprenyl diphosphate + beta-D-GlcNAc-(1-&gt;4)-Mur2Ac(oyl-L-Ala-gamma-D-Glu-L-Lys-D-Ala-D-Ala)-di-trans,octa-cis-undecaprenyl diphosphate = [GlcNAc-(1-&gt;4)-Mur2Ac(oyl-L-Ala-gamma-D-Glu-L-Lys-D-Ala-D-Ala)](n+1)-di-trans,octa-cis-undecaprenyl diphosphate + di-trans,octa-cis-undecaprenyl diphosphate + H(+)</text>
        <dbReference type="Rhea" id="RHEA:23708"/>
        <dbReference type="Rhea" id="RHEA-COMP:9602"/>
        <dbReference type="Rhea" id="RHEA-COMP:9603"/>
        <dbReference type="ChEBI" id="CHEBI:15378"/>
        <dbReference type="ChEBI" id="CHEBI:58405"/>
        <dbReference type="ChEBI" id="CHEBI:60033"/>
        <dbReference type="ChEBI" id="CHEBI:78435"/>
        <dbReference type="EC" id="2.4.99.28"/>
    </reaction>
</comment>
<dbReference type="PANTHER" id="PTHR32282:SF33">
    <property type="entry name" value="PEPTIDOGLYCAN GLYCOSYLTRANSFERASE"/>
    <property type="match status" value="1"/>
</dbReference>
<dbReference type="Gene3D" id="3.30.10.20">
    <property type="match status" value="2"/>
</dbReference>
<proteinExistence type="predicted"/>
<keyword evidence="2" id="KW-0645">Protease</keyword>
<evidence type="ECO:0000256" key="9">
    <source>
        <dbReference type="SAM" id="MobiDB-lite"/>
    </source>
</evidence>
<evidence type="ECO:0000313" key="11">
    <source>
        <dbReference type="EMBL" id="MEW1975725.1"/>
    </source>
</evidence>
<dbReference type="Gene3D" id="3.40.710.10">
    <property type="entry name" value="DD-peptidase/beta-lactamase superfamily"/>
    <property type="match status" value="1"/>
</dbReference>
<dbReference type="PANTHER" id="PTHR32282">
    <property type="entry name" value="BINDING PROTEIN TRANSPEPTIDASE, PUTATIVE-RELATED"/>
    <property type="match status" value="1"/>
</dbReference>
<feature type="domain" description="PASTA" evidence="10">
    <location>
        <begin position="794"/>
        <end position="862"/>
    </location>
</feature>
<feature type="compositionally biased region" description="Low complexity" evidence="9">
    <location>
        <begin position="840"/>
        <end position="854"/>
    </location>
</feature>
<evidence type="ECO:0000256" key="7">
    <source>
        <dbReference type="ARBA" id="ARBA00034000"/>
    </source>
</evidence>
<feature type="domain" description="PASTA" evidence="10">
    <location>
        <begin position="728"/>
        <end position="792"/>
    </location>
</feature>
<evidence type="ECO:0000256" key="3">
    <source>
        <dbReference type="ARBA" id="ARBA00022676"/>
    </source>
</evidence>
<keyword evidence="3" id="KW-0328">Glycosyltransferase</keyword>
<evidence type="ECO:0000259" key="10">
    <source>
        <dbReference type="PROSITE" id="PS51178"/>
    </source>
</evidence>
<evidence type="ECO:0000256" key="4">
    <source>
        <dbReference type="ARBA" id="ARBA00022679"/>
    </source>
</evidence>
<keyword evidence="12" id="KW-1185">Reference proteome</keyword>
<evidence type="ECO:0000256" key="8">
    <source>
        <dbReference type="ARBA" id="ARBA00049902"/>
    </source>
</evidence>
<keyword evidence="6" id="KW-0511">Multifunctional enzyme</keyword>
<dbReference type="EMBL" id="JBFBMH010000016">
    <property type="protein sequence ID" value="MEW1975725.1"/>
    <property type="molecule type" value="Genomic_DNA"/>
</dbReference>
<dbReference type="Gene3D" id="1.10.3810.10">
    <property type="entry name" value="Biosynthetic peptidoglycan transglycosylase-like"/>
    <property type="match status" value="1"/>
</dbReference>
<dbReference type="InterPro" id="IPR005543">
    <property type="entry name" value="PASTA_dom"/>
</dbReference>
<dbReference type="CDD" id="cd06577">
    <property type="entry name" value="PASTA_pknB"/>
    <property type="match status" value="2"/>
</dbReference>
<reference evidence="11 12" key="1">
    <citation type="submission" date="2024-06" db="EMBL/GenBank/DDBJ databases">
        <title>The Natural Products Discovery Center: Release of the First 8490 Sequenced Strains for Exploring Actinobacteria Biosynthetic Diversity.</title>
        <authorList>
            <person name="Kalkreuter E."/>
            <person name="Kautsar S.A."/>
            <person name="Yang D."/>
            <person name="Bader C.D."/>
            <person name="Teijaro C.N."/>
            <person name="Fluegel L."/>
            <person name="Davis C.M."/>
            <person name="Simpson J.R."/>
            <person name="Lauterbach L."/>
            <person name="Steele A.D."/>
            <person name="Gui C."/>
            <person name="Meng S."/>
            <person name="Li G."/>
            <person name="Viehrig K."/>
            <person name="Ye F."/>
            <person name="Su P."/>
            <person name="Kiefer A.F."/>
            <person name="Nichols A."/>
            <person name="Cepeda A.J."/>
            <person name="Yan W."/>
            <person name="Fan B."/>
            <person name="Jiang Y."/>
            <person name="Adhikari A."/>
            <person name="Zheng C.-J."/>
            <person name="Schuster L."/>
            <person name="Cowan T.M."/>
            <person name="Smanski M.J."/>
            <person name="Chevrette M.G."/>
            <person name="De Carvalho L.P.S."/>
            <person name="Shen B."/>
        </authorList>
    </citation>
    <scope>NUCLEOTIDE SEQUENCE [LARGE SCALE GENOMIC DNA]</scope>
    <source>
        <strain evidence="11 12">NPDC077434</strain>
    </source>
</reference>
<dbReference type="InterPro" id="IPR012338">
    <property type="entry name" value="Beta-lactam/transpept-like"/>
</dbReference>
<name>A0ABV3LJZ1_9MICO</name>
<dbReference type="InterPro" id="IPR001460">
    <property type="entry name" value="PCN-bd_Tpept"/>
</dbReference>
<dbReference type="SUPFAM" id="SSF53955">
    <property type="entry name" value="Lysozyme-like"/>
    <property type="match status" value="1"/>
</dbReference>
<keyword evidence="4" id="KW-0808">Transferase</keyword>
<dbReference type="Pfam" id="PF03793">
    <property type="entry name" value="PASTA"/>
    <property type="match status" value="2"/>
</dbReference>
<dbReference type="InterPro" id="IPR050396">
    <property type="entry name" value="Glycosyltr_51/Transpeptidase"/>
</dbReference>
<dbReference type="Pfam" id="PF00912">
    <property type="entry name" value="Transgly"/>
    <property type="match status" value="1"/>
</dbReference>
<comment type="catalytic activity">
    <reaction evidence="7">
        <text>Preferential cleavage: (Ac)2-L-Lys-D-Ala-|-D-Ala. Also transpeptidation of peptidyl-alanyl moieties that are N-acyl substituents of D-alanine.</text>
        <dbReference type="EC" id="3.4.16.4"/>
    </reaction>
</comment>
<accession>A0ABV3LJZ1</accession>
<feature type="region of interest" description="Disordered" evidence="9">
    <location>
        <begin position="824"/>
        <end position="854"/>
    </location>
</feature>
<dbReference type="InterPro" id="IPR023346">
    <property type="entry name" value="Lysozyme-like_dom_sf"/>
</dbReference>
<evidence type="ECO:0000256" key="6">
    <source>
        <dbReference type="ARBA" id="ARBA00023268"/>
    </source>
</evidence>
<dbReference type="SUPFAM" id="SSF56601">
    <property type="entry name" value="beta-lactamase/transpeptidase-like"/>
    <property type="match status" value="1"/>
</dbReference>
<protein>
    <submittedName>
        <fullName evidence="11">Penicillin-binding protein</fullName>
    </submittedName>
</protein>
<dbReference type="SMART" id="SM00740">
    <property type="entry name" value="PASTA"/>
    <property type="match status" value="2"/>
</dbReference>
<dbReference type="InterPro" id="IPR001264">
    <property type="entry name" value="Glyco_trans_51"/>
</dbReference>
<dbReference type="Pfam" id="PF00905">
    <property type="entry name" value="Transpeptidase"/>
    <property type="match status" value="1"/>
</dbReference>
<evidence type="ECO:0000256" key="2">
    <source>
        <dbReference type="ARBA" id="ARBA00022670"/>
    </source>
</evidence>
<dbReference type="RefSeq" id="WP_366233053.1">
    <property type="nucleotide sequence ID" value="NZ_JBFBMH010000016.1"/>
</dbReference>
<comment type="caution">
    <text evidence="11">The sequence shown here is derived from an EMBL/GenBank/DDBJ whole genome shotgun (WGS) entry which is preliminary data.</text>
</comment>
<evidence type="ECO:0000256" key="1">
    <source>
        <dbReference type="ARBA" id="ARBA00022645"/>
    </source>
</evidence>
<keyword evidence="5" id="KW-0378">Hydrolase</keyword>
<dbReference type="InterPro" id="IPR036950">
    <property type="entry name" value="PBP_transglycosylase"/>
</dbReference>
<evidence type="ECO:0000313" key="12">
    <source>
        <dbReference type="Proteomes" id="UP001553715"/>
    </source>
</evidence>
<organism evidence="11 12">
    <name type="scientific">Microbacterium profundi</name>
    <dbReference type="NCBI Taxonomy" id="450380"/>
    <lineage>
        <taxon>Bacteria</taxon>
        <taxon>Bacillati</taxon>
        <taxon>Actinomycetota</taxon>
        <taxon>Actinomycetes</taxon>
        <taxon>Micrococcales</taxon>
        <taxon>Microbacteriaceae</taxon>
        <taxon>Microbacterium</taxon>
    </lineage>
</organism>
<dbReference type="Proteomes" id="UP001553715">
    <property type="component" value="Unassembled WGS sequence"/>
</dbReference>
<keyword evidence="1" id="KW-0121">Carboxypeptidase</keyword>